<proteinExistence type="predicted"/>
<gene>
    <name evidence="3" type="ORF">DBRI1063_LOCUS7440</name>
</gene>
<evidence type="ECO:0000313" key="3">
    <source>
        <dbReference type="EMBL" id="CAD9323244.1"/>
    </source>
</evidence>
<dbReference type="AlphaFoldDB" id="A0A7S2E9G2"/>
<feature type="chain" id="PRO_5031209307" evidence="2">
    <location>
        <begin position="26"/>
        <end position="201"/>
    </location>
</feature>
<evidence type="ECO:0000256" key="2">
    <source>
        <dbReference type="SAM" id="SignalP"/>
    </source>
</evidence>
<organism evidence="3">
    <name type="scientific">Ditylum brightwellii</name>
    <dbReference type="NCBI Taxonomy" id="49249"/>
    <lineage>
        <taxon>Eukaryota</taxon>
        <taxon>Sar</taxon>
        <taxon>Stramenopiles</taxon>
        <taxon>Ochrophyta</taxon>
        <taxon>Bacillariophyta</taxon>
        <taxon>Mediophyceae</taxon>
        <taxon>Lithodesmiophycidae</taxon>
        <taxon>Lithodesmiales</taxon>
        <taxon>Lithodesmiaceae</taxon>
        <taxon>Ditylum</taxon>
    </lineage>
</organism>
<dbReference type="EMBL" id="HBGN01011661">
    <property type="protein sequence ID" value="CAD9323244.1"/>
    <property type="molecule type" value="Transcribed_RNA"/>
</dbReference>
<reference evidence="3" key="1">
    <citation type="submission" date="2021-01" db="EMBL/GenBank/DDBJ databases">
        <authorList>
            <person name="Corre E."/>
            <person name="Pelletier E."/>
            <person name="Niang G."/>
            <person name="Scheremetjew M."/>
            <person name="Finn R."/>
            <person name="Kale V."/>
            <person name="Holt S."/>
            <person name="Cochrane G."/>
            <person name="Meng A."/>
            <person name="Brown T."/>
            <person name="Cohen L."/>
        </authorList>
    </citation>
    <scope>NUCLEOTIDE SEQUENCE</scope>
    <source>
        <strain evidence="3">Pop2</strain>
    </source>
</reference>
<protein>
    <submittedName>
        <fullName evidence="3">Uncharacterized protein</fullName>
    </submittedName>
</protein>
<keyword evidence="2" id="KW-0732">Signal</keyword>
<name>A0A7S2E9G2_9STRA</name>
<feature type="region of interest" description="Disordered" evidence="1">
    <location>
        <begin position="157"/>
        <end position="177"/>
    </location>
</feature>
<evidence type="ECO:0000256" key="1">
    <source>
        <dbReference type="SAM" id="MobiDB-lite"/>
    </source>
</evidence>
<accession>A0A7S2E9G2</accession>
<sequence>MRSSLSKSIIIFFAFMELMTMKVNAFSSTCQSRTSLVVCNAGYVPDGLTPQQWANMKLEEKRKNSSKEYGRLGPKGFTSRSLQSFQEDLDKGKVDHLMPVMNAKFLTEEGVIQPEDVPYMQRGGSWDNSDVKNAEKKEWNSIDKKFKEKEQQFRLDSVDWTGKKTRSGPTEPTKAATARAKATASIKGNKEHPKNIFFGWF</sequence>
<feature type="signal peptide" evidence="2">
    <location>
        <begin position="1"/>
        <end position="25"/>
    </location>
</feature>